<keyword evidence="2" id="KW-1185">Reference proteome</keyword>
<proteinExistence type="predicted"/>
<dbReference type="Proteomes" id="UP000306509">
    <property type="component" value="Unassembled WGS sequence"/>
</dbReference>
<evidence type="ECO:0000313" key="1">
    <source>
        <dbReference type="EMBL" id="TLC99622.1"/>
    </source>
</evidence>
<comment type="caution">
    <text evidence="1">The sequence shown here is derived from an EMBL/GenBank/DDBJ whole genome shotgun (WGS) entry which is preliminary data.</text>
</comment>
<dbReference type="AlphaFoldDB" id="A0A4U8Q6C5"/>
<name>A0A4U8Q6C5_9FIRM</name>
<organism evidence="1 2">
    <name type="scientific">Robinsoniella peoriensis</name>
    <dbReference type="NCBI Taxonomy" id="180332"/>
    <lineage>
        <taxon>Bacteria</taxon>
        <taxon>Bacillati</taxon>
        <taxon>Bacillota</taxon>
        <taxon>Clostridia</taxon>
        <taxon>Lachnospirales</taxon>
        <taxon>Lachnospiraceae</taxon>
        <taxon>Robinsoniella</taxon>
    </lineage>
</organism>
<evidence type="ECO:0000313" key="2">
    <source>
        <dbReference type="Proteomes" id="UP000306509"/>
    </source>
</evidence>
<reference evidence="1 2" key="1">
    <citation type="journal article" date="2019" name="Anaerobe">
        <title>Detection of Robinsoniella peoriensis in multiple bone samples of a trauma patient.</title>
        <authorList>
            <person name="Schrottner P."/>
            <person name="Hartwich K."/>
            <person name="Bunk B."/>
            <person name="Schober I."/>
            <person name="Helbig S."/>
            <person name="Rudolph W.W."/>
            <person name="Gunzer F."/>
        </authorList>
    </citation>
    <scope>NUCLEOTIDE SEQUENCE [LARGE SCALE GENOMIC DNA]</scope>
    <source>
        <strain evidence="1 2">DSM 106044</strain>
    </source>
</reference>
<dbReference type="EMBL" id="QGQD01000068">
    <property type="protein sequence ID" value="TLC99622.1"/>
    <property type="molecule type" value="Genomic_DNA"/>
</dbReference>
<gene>
    <name evidence="1" type="ORF">DSM106044_03573</name>
</gene>
<protein>
    <submittedName>
        <fullName evidence="1">Uncharacterized protein</fullName>
    </submittedName>
</protein>
<dbReference type="RefSeq" id="WP_161597385.1">
    <property type="nucleotide sequence ID" value="NZ_QGQD01000068.1"/>
</dbReference>
<accession>A0A4U8Q6C5</accession>
<dbReference type="STRING" id="180332.GCA_000797495_02367"/>
<sequence>MKIRMKETFETGWKFHLGDWKIIHPVKSGMAGGITDCEDIEDGEWLKILYPDFCNRQI</sequence>